<comment type="caution">
    <text evidence="2">The sequence shown here is derived from an EMBL/GenBank/DDBJ whole genome shotgun (WGS) entry which is preliminary data.</text>
</comment>
<proteinExistence type="predicted"/>
<feature type="compositionally biased region" description="Acidic residues" evidence="1">
    <location>
        <begin position="107"/>
        <end position="142"/>
    </location>
</feature>
<name>A0A9P6VQY8_9HELO</name>
<feature type="region of interest" description="Disordered" evidence="1">
    <location>
        <begin position="1"/>
        <end position="36"/>
    </location>
</feature>
<evidence type="ECO:0000313" key="3">
    <source>
        <dbReference type="Proteomes" id="UP000785200"/>
    </source>
</evidence>
<dbReference type="EMBL" id="VNKQ01000002">
    <property type="protein sequence ID" value="KAG0652580.1"/>
    <property type="molecule type" value="Genomic_DNA"/>
</dbReference>
<gene>
    <name evidence="2" type="ORF">D0Z07_0440</name>
</gene>
<feature type="region of interest" description="Disordered" evidence="1">
    <location>
        <begin position="48"/>
        <end position="144"/>
    </location>
</feature>
<sequence>MPDPKRRRTIGPGTPSKALNGDHAYQPFSEPRSEKAQVALYSRLSTKYLSSSLSKNPLKRSREDDDEGEQLGGEEAGMAINSDSMGEDSGSLDPEDSPSQITPRYNDDEEEDGEDSGDEDGEASEDEEVFDDEEVDEPVDEDATAREKVEEYLARQAELALKKDAIAEVKQQGTWHPDEVYLFERLSLRSYEALIPQEWQIDFGTLPGDLFDQDKDKVLINHNCCPSSHGVKALQALLGLGTRVKYLSDEATATRSIDRALKAYIKWTERDGGYIKKRFLPVLTVVTGKPNQPTDRISKAITNQMQLAAKQHRDHLHLPEPFTNEVGDVEIYRRQPPLLYGIIIAQSITIYVTLDSSKPEAKLRHIAHFDFKEVKMAVWNGFALAIICCVARNYLMSIKDELEEDDESSSDPDA</sequence>
<dbReference type="OrthoDB" id="5286775at2759"/>
<dbReference type="Proteomes" id="UP000785200">
    <property type="component" value="Unassembled WGS sequence"/>
</dbReference>
<dbReference type="AlphaFoldDB" id="A0A9P6VQY8"/>
<reference evidence="2" key="1">
    <citation type="submission" date="2019-07" db="EMBL/GenBank/DDBJ databases">
        <title>Hyphodiscus hymeniophilus genome sequencing and assembly.</title>
        <authorList>
            <person name="Kramer G."/>
            <person name="Nodwell J."/>
        </authorList>
    </citation>
    <scope>NUCLEOTIDE SEQUENCE</scope>
    <source>
        <strain evidence="2">ATCC 34498</strain>
    </source>
</reference>
<evidence type="ECO:0000313" key="2">
    <source>
        <dbReference type="EMBL" id="KAG0652580.1"/>
    </source>
</evidence>
<organism evidence="2 3">
    <name type="scientific">Hyphodiscus hymeniophilus</name>
    <dbReference type="NCBI Taxonomy" id="353542"/>
    <lineage>
        <taxon>Eukaryota</taxon>
        <taxon>Fungi</taxon>
        <taxon>Dikarya</taxon>
        <taxon>Ascomycota</taxon>
        <taxon>Pezizomycotina</taxon>
        <taxon>Leotiomycetes</taxon>
        <taxon>Helotiales</taxon>
        <taxon>Hyphodiscaceae</taxon>
        <taxon>Hyphodiscus</taxon>
    </lineage>
</organism>
<keyword evidence="3" id="KW-1185">Reference proteome</keyword>
<accession>A0A9P6VQY8</accession>
<protein>
    <submittedName>
        <fullName evidence="2">Uncharacterized protein</fullName>
    </submittedName>
</protein>
<evidence type="ECO:0000256" key="1">
    <source>
        <dbReference type="SAM" id="MobiDB-lite"/>
    </source>
</evidence>